<reference evidence="3 4" key="1">
    <citation type="submission" date="2018-04" db="EMBL/GenBank/DDBJ databases">
        <title>Acinetobacter junii Genome sequencing and assembly.</title>
        <authorList>
            <person name="Su J."/>
            <person name="Rensing C."/>
            <person name="Mazhar H.S."/>
        </authorList>
    </citation>
    <scope>NUCLEOTIDE SEQUENCE [LARGE SCALE GENOMIC DNA]</scope>
    <source>
        <strain evidence="3 4">SC22</strain>
    </source>
</reference>
<evidence type="ECO:0000313" key="3">
    <source>
        <dbReference type="EMBL" id="RBA49780.1"/>
    </source>
</evidence>
<dbReference type="Proteomes" id="UP000253688">
    <property type="component" value="Unassembled WGS sequence"/>
</dbReference>
<feature type="chain" id="PRO_5016800690" description="CSLREA domain-containing protein" evidence="2">
    <location>
        <begin position="22"/>
        <end position="818"/>
    </location>
</feature>
<keyword evidence="1" id="KW-0812">Transmembrane</keyword>
<feature type="transmembrane region" description="Helical" evidence="1">
    <location>
        <begin position="795"/>
        <end position="813"/>
    </location>
</feature>
<dbReference type="EMBL" id="QEWH01000009">
    <property type="protein sequence ID" value="RBA49780.1"/>
    <property type="molecule type" value="Genomic_DNA"/>
</dbReference>
<keyword evidence="1" id="KW-0472">Membrane</keyword>
<gene>
    <name evidence="3" type="ORF">DC346_01740</name>
</gene>
<keyword evidence="1" id="KW-1133">Transmembrane helix</keyword>
<dbReference type="SUPFAM" id="SSF51126">
    <property type="entry name" value="Pectin lyase-like"/>
    <property type="match status" value="1"/>
</dbReference>
<evidence type="ECO:0000256" key="2">
    <source>
        <dbReference type="SAM" id="SignalP"/>
    </source>
</evidence>
<dbReference type="STRING" id="40215.BVL33_06840"/>
<dbReference type="AlphaFoldDB" id="A0A365PM36"/>
<proteinExistence type="predicted"/>
<protein>
    <recommendedName>
        <fullName evidence="5">CSLREA domain-containing protein</fullName>
    </recommendedName>
</protein>
<feature type="signal peptide" evidence="2">
    <location>
        <begin position="1"/>
        <end position="21"/>
    </location>
</feature>
<dbReference type="InterPro" id="IPR026457">
    <property type="entry name" value="CSLREA_Nterm"/>
</dbReference>
<dbReference type="InterPro" id="IPR011050">
    <property type="entry name" value="Pectin_lyase_fold/virulence"/>
</dbReference>
<evidence type="ECO:0000313" key="4">
    <source>
        <dbReference type="Proteomes" id="UP000253688"/>
    </source>
</evidence>
<comment type="caution">
    <text evidence="3">The sequence shown here is derived from an EMBL/GenBank/DDBJ whole genome shotgun (WGS) entry which is preliminary data.</text>
</comment>
<keyword evidence="2" id="KW-0732">Signal</keyword>
<dbReference type="RefSeq" id="WP_112986232.1">
    <property type="nucleotide sequence ID" value="NZ_CP131470.1"/>
</dbReference>
<evidence type="ECO:0000256" key="1">
    <source>
        <dbReference type="SAM" id="Phobius"/>
    </source>
</evidence>
<evidence type="ECO:0008006" key="5">
    <source>
        <dbReference type="Google" id="ProtNLM"/>
    </source>
</evidence>
<organism evidence="3 4">
    <name type="scientific">Acinetobacter junii</name>
    <dbReference type="NCBI Taxonomy" id="40215"/>
    <lineage>
        <taxon>Bacteria</taxon>
        <taxon>Pseudomonadati</taxon>
        <taxon>Pseudomonadota</taxon>
        <taxon>Gammaproteobacteria</taxon>
        <taxon>Moraxellales</taxon>
        <taxon>Moraxellaceae</taxon>
        <taxon>Acinetobacter</taxon>
    </lineage>
</organism>
<name>A0A365PM36_ACIJU</name>
<sequence>MKNYKKGILATMIVATMPLFAATSNDVIKVNTFVDEDGENNNACSLREALKAAEIRRNYGGCTVSDISSATRKQIQLEAGTYVLKKELAPNVNVVIYGALPVDWEKRSLITNQYPAQTENKTIIDGNNSSRIFNTTIGSKALTLNNITLKNARTNDRGGAIYAGADIALQNVRILASQAGISGGAIFLAGPTTGLSISNAVIRNNQSPVGSVLGMSCFNDNVYSQRKIDISSSSIIQNGSTSSVSIFDFCGEPTVNLSTNTIAQNISNSTNGTVLKFTGDTKAGNTTNNTSSILSNASSLELTSNTIVENQANTIFLYDKLGLKLLSFNVLSHNISSYACRYLLGPASEEKLTQLLLGYNALTLTGSNKCDLPKEVIPDGKHTNLNISNITNLRTLLSSLQPASESTAFMPLYYPNNNKTTTDLVDVSAAESDNCGPKDQRGIARIVDGTLFYDPNARNSCDIGSVELMKLTAGDLEDLSNTSIKQIIDGYKAQIERYEFLIKNPDDPLLLTSDKYNLEKFKKLDENLNKNLHYRAIYIDLSRYQLPIPQEIVLSDGSHRLKFFNNENYIVTTEALGKGQINDTITNIDETDKPNLVCEWNSDLEQIIFYRKDDTITQAGDKIFCKYTIQSRADSNIKSSGLIKAAFVNVAPEAKNTSVTLKYQQNQTVSLDLLKLSNDFGDTGEGGKGPDKEPNKPQFWRNADGIELPIRLSNVPTKNLVVTADRQGACPEPDQKETCYGGNIYIKESNTFNPFNYSFNYQVYDADGAISNTATVSVISTATTTDDTRNASNNGGGSIGVFSIFGLIGLLAYRRFRK</sequence>
<dbReference type="NCBIfam" id="TIGR04214">
    <property type="entry name" value="CSLREA_Nterm"/>
    <property type="match status" value="1"/>
</dbReference>
<accession>A0A365PM36</accession>